<evidence type="ECO:0000313" key="2">
    <source>
        <dbReference type="EMBL" id="RCV60582.1"/>
    </source>
</evidence>
<accession>A0A368TBJ8</accession>
<proteinExistence type="predicted"/>
<reference evidence="2 3" key="1">
    <citation type="submission" date="2018-04" db="EMBL/GenBank/DDBJ databases">
        <title>Novel actinobacteria from marine sediment.</title>
        <authorList>
            <person name="Ng Z.Y."/>
            <person name="Tan G.Y.A."/>
        </authorList>
    </citation>
    <scope>NUCLEOTIDE SEQUENCE [LARGE SCALE GENOMIC DNA]</scope>
    <source>
        <strain evidence="2 3">TPS81</strain>
    </source>
</reference>
<keyword evidence="3" id="KW-1185">Reference proteome</keyword>
<protein>
    <submittedName>
        <fullName evidence="2">Uncharacterized protein</fullName>
    </submittedName>
</protein>
<feature type="compositionally biased region" description="Low complexity" evidence="1">
    <location>
        <begin position="9"/>
        <end position="20"/>
    </location>
</feature>
<comment type="caution">
    <text evidence="2">The sequence shown here is derived from an EMBL/GenBank/DDBJ whole genome shotgun (WGS) entry which is preliminary data.</text>
</comment>
<dbReference type="Pfam" id="PF13558">
    <property type="entry name" value="SbcC_Walker_B"/>
    <property type="match status" value="1"/>
</dbReference>
<dbReference type="EMBL" id="QEIN01000037">
    <property type="protein sequence ID" value="RCV60582.1"/>
    <property type="molecule type" value="Genomic_DNA"/>
</dbReference>
<name>A0A368TBJ8_9ACTN</name>
<gene>
    <name evidence="2" type="ORF">DEF24_06700</name>
</gene>
<feature type="region of interest" description="Disordered" evidence="1">
    <location>
        <begin position="1"/>
        <end position="48"/>
    </location>
</feature>
<dbReference type="AlphaFoldDB" id="A0A368TBJ8"/>
<evidence type="ECO:0000313" key="3">
    <source>
        <dbReference type="Proteomes" id="UP000253318"/>
    </source>
</evidence>
<evidence type="ECO:0000256" key="1">
    <source>
        <dbReference type="SAM" id="MobiDB-lite"/>
    </source>
</evidence>
<dbReference type="OrthoDB" id="8527901at2"/>
<organism evidence="2 3">
    <name type="scientific">Marinitenerispora sediminis</name>
    <dbReference type="NCBI Taxonomy" id="1931232"/>
    <lineage>
        <taxon>Bacteria</taxon>
        <taxon>Bacillati</taxon>
        <taxon>Actinomycetota</taxon>
        <taxon>Actinomycetes</taxon>
        <taxon>Streptosporangiales</taxon>
        <taxon>Nocardiopsidaceae</taxon>
        <taxon>Marinitenerispora</taxon>
    </lineage>
</organism>
<sequence length="156" mass="16400">MPVPAGAQARSGPAAPTGPRAARRGLPRPACSRPARTPRNRRGRQLSSGETRLVSYVPLFAASAAFYDILRADESTIEGPLRRVLLDEAFERLDDPAVARLLEPLVDLGMDGASTRPSGGGLAEERAHGAGPGRGGWRRPAGTRRCPGSPGDAVSR</sequence>
<dbReference type="Proteomes" id="UP000253318">
    <property type="component" value="Unassembled WGS sequence"/>
</dbReference>
<feature type="region of interest" description="Disordered" evidence="1">
    <location>
        <begin position="112"/>
        <end position="156"/>
    </location>
</feature>